<dbReference type="PANTHER" id="PTHR41251">
    <property type="entry name" value="NON-HOMOLOGOUS END JOINING PROTEIN KU"/>
    <property type="match status" value="1"/>
</dbReference>
<keyword evidence="3" id="KW-0227">DNA damage</keyword>
<evidence type="ECO:0000256" key="4">
    <source>
        <dbReference type="SAM" id="MobiDB-lite"/>
    </source>
</evidence>
<dbReference type="EMBL" id="JACXSI010000007">
    <property type="protein sequence ID" value="MBD3107533.1"/>
    <property type="molecule type" value="Genomic_DNA"/>
</dbReference>
<dbReference type="AlphaFoldDB" id="A0A927CU00"/>
<organism evidence="6 7">
    <name type="scientific">Peribacillus faecalis</name>
    <dbReference type="NCBI Taxonomy" id="2772559"/>
    <lineage>
        <taxon>Bacteria</taxon>
        <taxon>Bacillati</taxon>
        <taxon>Bacillota</taxon>
        <taxon>Bacilli</taxon>
        <taxon>Bacillales</taxon>
        <taxon>Bacillaceae</taxon>
        <taxon>Peribacillus</taxon>
    </lineage>
</organism>
<dbReference type="CDD" id="cd00789">
    <property type="entry name" value="KU_like"/>
    <property type="match status" value="1"/>
</dbReference>
<evidence type="ECO:0000313" key="6">
    <source>
        <dbReference type="EMBL" id="MBD3107533.1"/>
    </source>
</evidence>
<feature type="domain" description="Ku" evidence="5">
    <location>
        <begin position="51"/>
        <end position="180"/>
    </location>
</feature>
<dbReference type="NCBIfam" id="TIGR02772">
    <property type="entry name" value="Ku_bact"/>
    <property type="match status" value="1"/>
</dbReference>
<comment type="similarity">
    <text evidence="3">Belongs to the prokaryotic Ku family.</text>
</comment>
<dbReference type="FunFam" id="2.40.290.10:FF:000004">
    <property type="entry name" value="Non-homologous end joining protein Ku"/>
    <property type="match status" value="1"/>
</dbReference>
<feature type="region of interest" description="Disordered" evidence="4">
    <location>
        <begin position="253"/>
        <end position="280"/>
    </location>
</feature>
<accession>A0A927CU00</accession>
<evidence type="ECO:0000256" key="1">
    <source>
        <dbReference type="ARBA" id="ARBA00023125"/>
    </source>
</evidence>
<dbReference type="Proteomes" id="UP000602076">
    <property type="component" value="Unassembled WGS sequence"/>
</dbReference>
<dbReference type="GO" id="GO:0006303">
    <property type="term" value="P:double-strand break repair via nonhomologous end joining"/>
    <property type="evidence" value="ECO:0007669"/>
    <property type="project" value="UniProtKB-UniRule"/>
</dbReference>
<dbReference type="GO" id="GO:0006310">
    <property type="term" value="P:DNA recombination"/>
    <property type="evidence" value="ECO:0007669"/>
    <property type="project" value="UniProtKB-KW"/>
</dbReference>
<dbReference type="GO" id="GO:0003690">
    <property type="term" value="F:double-stranded DNA binding"/>
    <property type="evidence" value="ECO:0007669"/>
    <property type="project" value="UniProtKB-UniRule"/>
</dbReference>
<dbReference type="SMART" id="SM00559">
    <property type="entry name" value="Ku78"/>
    <property type="match status" value="1"/>
</dbReference>
<keyword evidence="1 3" id="KW-0238">DNA-binding</keyword>
<feature type="compositionally biased region" description="Basic residues" evidence="4">
    <location>
        <begin position="269"/>
        <end position="280"/>
    </location>
</feature>
<evidence type="ECO:0000256" key="2">
    <source>
        <dbReference type="ARBA" id="ARBA00023172"/>
    </source>
</evidence>
<dbReference type="RefSeq" id="WP_190997078.1">
    <property type="nucleotide sequence ID" value="NZ_JACXSI010000007.1"/>
</dbReference>
<name>A0A927CU00_9BACI</name>
<keyword evidence="3" id="KW-0234">DNA repair</keyword>
<proteinExistence type="inferred from homology"/>
<gene>
    <name evidence="3" type="primary">ku</name>
    <name evidence="6" type="ORF">IEO70_04070</name>
</gene>
<keyword evidence="7" id="KW-1185">Reference proteome</keyword>
<dbReference type="InterPro" id="IPR006164">
    <property type="entry name" value="DNA_bd_Ku70/Ku80"/>
</dbReference>
<comment type="caution">
    <text evidence="6">The sequence shown here is derived from an EMBL/GenBank/DDBJ whole genome shotgun (WGS) entry which is preliminary data.</text>
</comment>
<keyword evidence="2 3" id="KW-0233">DNA recombination</keyword>
<protein>
    <recommendedName>
        <fullName evidence="3">Non-homologous end joining protein Ku</fullName>
    </recommendedName>
</protein>
<dbReference type="Gene3D" id="2.40.290.10">
    <property type="match status" value="1"/>
</dbReference>
<evidence type="ECO:0000313" key="7">
    <source>
        <dbReference type="Proteomes" id="UP000602076"/>
    </source>
</evidence>
<comment type="function">
    <text evidence="3">With LigD forms a non-homologous end joining (NHEJ) DNA repair enzyme, which repairs dsDNA breaks with reduced fidelity. Binds linear dsDNA with 5'- and 3'- overhangs but not closed circular dsDNA nor ssDNA. Recruits and stimulates the ligase activity of LigD.</text>
</comment>
<dbReference type="PANTHER" id="PTHR41251:SF1">
    <property type="entry name" value="NON-HOMOLOGOUS END JOINING PROTEIN KU"/>
    <property type="match status" value="1"/>
</dbReference>
<comment type="subunit">
    <text evidence="3">Homodimer. Interacts with LigD.</text>
</comment>
<evidence type="ECO:0000259" key="5">
    <source>
        <dbReference type="SMART" id="SM00559"/>
    </source>
</evidence>
<evidence type="ECO:0000256" key="3">
    <source>
        <dbReference type="HAMAP-Rule" id="MF_01875"/>
    </source>
</evidence>
<dbReference type="SUPFAM" id="SSF100939">
    <property type="entry name" value="SPOC domain-like"/>
    <property type="match status" value="1"/>
</dbReference>
<dbReference type="InterPro" id="IPR009187">
    <property type="entry name" value="Prok_Ku"/>
</dbReference>
<dbReference type="HAMAP" id="MF_01875">
    <property type="entry name" value="Prokaryotic_Ku"/>
    <property type="match status" value="1"/>
</dbReference>
<reference evidence="6" key="1">
    <citation type="submission" date="2020-09" db="EMBL/GenBank/DDBJ databases">
        <title>Bacillus faecalis sp. nov., a moderately halophilic bacterium isolated from cow faeces.</title>
        <authorList>
            <person name="Jiang L."/>
            <person name="Lee J."/>
        </authorList>
    </citation>
    <scope>NUCLEOTIDE SEQUENCE</scope>
    <source>
        <strain evidence="6">AGMB 02131</strain>
    </source>
</reference>
<dbReference type="InterPro" id="IPR016194">
    <property type="entry name" value="SPOC-like_C_dom_sf"/>
</dbReference>
<sequence>MHTVWKGSISFGLVNIPVKLFSAVEDKDIKFRQFHKECKSPIKYKKVAECDDDVTSDEIIKVFESPNGRFVQITEEEMNKLKEEHEKKQVAIIDFVKLSEIDPIYFDKTYFVGADSGGSKPYTLLSEILKKSKKIGIAKITIRSKERLAAIRPHQNMLLLETLHFPDEVRNVKDVPLGVTGQAVSEKEFEIGMMLIEQLTTAFDPKKYTDTYRTALEKLIQEKMEKNEYIAASDQPAAEERSNVVDLMSALQASIDRTKNEPAEAPKATKPRKTRAKKTS</sequence>
<dbReference type="PIRSF" id="PIRSF006493">
    <property type="entry name" value="Prok_Ku"/>
    <property type="match status" value="1"/>
</dbReference>
<dbReference type="Pfam" id="PF02735">
    <property type="entry name" value="Ku"/>
    <property type="match status" value="1"/>
</dbReference>